<feature type="transmembrane region" description="Helical" evidence="1">
    <location>
        <begin position="39"/>
        <end position="60"/>
    </location>
</feature>
<comment type="caution">
    <text evidence="2">The sequence shown here is derived from an EMBL/GenBank/DDBJ whole genome shotgun (WGS) entry which is preliminary data.</text>
</comment>
<keyword evidence="1" id="KW-0812">Transmembrane</keyword>
<evidence type="ECO:0000313" key="3">
    <source>
        <dbReference type="Proteomes" id="UP000279968"/>
    </source>
</evidence>
<keyword evidence="1" id="KW-1133">Transmembrane helix</keyword>
<organism evidence="2 3">
    <name type="scientific">Micromonospora costi</name>
    <dbReference type="NCBI Taxonomy" id="1530042"/>
    <lineage>
        <taxon>Bacteria</taxon>
        <taxon>Bacillati</taxon>
        <taxon>Actinomycetota</taxon>
        <taxon>Actinomycetes</taxon>
        <taxon>Micromonosporales</taxon>
        <taxon>Micromonosporaceae</taxon>
        <taxon>Micromonospora</taxon>
    </lineage>
</organism>
<reference evidence="2 3" key="1">
    <citation type="journal article" date="2015" name="Int. J. Syst. Evol. Microbiol.">
        <title>Micromonospora costi sp. nov., isolated from a leaf of Costus speciosus.</title>
        <authorList>
            <person name="Thawai C."/>
        </authorList>
    </citation>
    <scope>NUCLEOTIDE SEQUENCE [LARGE SCALE GENOMIC DNA]</scope>
    <source>
        <strain evidence="2 3">CS1-12</strain>
    </source>
</reference>
<evidence type="ECO:0000256" key="1">
    <source>
        <dbReference type="SAM" id="Phobius"/>
    </source>
</evidence>
<gene>
    <name evidence="2" type="ORF">D7193_20160</name>
</gene>
<evidence type="ECO:0000313" key="2">
    <source>
        <dbReference type="EMBL" id="RKN54318.1"/>
    </source>
</evidence>
<accession>A0A3B0A0Y0</accession>
<keyword evidence="3" id="KW-1185">Reference proteome</keyword>
<name>A0A3B0A0Y0_9ACTN</name>
<feature type="transmembrane region" description="Helical" evidence="1">
    <location>
        <begin position="81"/>
        <end position="107"/>
    </location>
</feature>
<dbReference type="Pfam" id="PF10823">
    <property type="entry name" value="DUF2568"/>
    <property type="match status" value="1"/>
</dbReference>
<sequence length="119" mass="12307">MAGRAGAVIRGLGLLLLFLLELAVLVVGARWGWAVHGNLALRLLAAVAVPAVLATLWGVFGSPKARVVLRAPAKQAFQAAWFVAGGGMLALLGRPLLGLALVLVWAVTVTLLRLSGRPA</sequence>
<dbReference type="InterPro" id="IPR021214">
    <property type="entry name" value="DUF2568"/>
</dbReference>
<dbReference type="AlphaFoldDB" id="A0A3B0A0Y0"/>
<proteinExistence type="predicted"/>
<protein>
    <submittedName>
        <fullName evidence="2">DUF2568 domain-containing protein</fullName>
    </submittedName>
</protein>
<keyword evidence="1" id="KW-0472">Membrane</keyword>
<dbReference type="Proteomes" id="UP000279968">
    <property type="component" value="Unassembled WGS sequence"/>
</dbReference>
<dbReference type="EMBL" id="RBAN01000003">
    <property type="protein sequence ID" value="RKN54318.1"/>
    <property type="molecule type" value="Genomic_DNA"/>
</dbReference>
<feature type="transmembrane region" description="Helical" evidence="1">
    <location>
        <begin position="12"/>
        <end position="33"/>
    </location>
</feature>